<dbReference type="RefSeq" id="WP_379018485.1">
    <property type="nucleotide sequence ID" value="NZ_JBHRTA010000003.1"/>
</dbReference>
<gene>
    <name evidence="2" type="ORF">ACFOET_00615</name>
</gene>
<evidence type="ECO:0000313" key="2">
    <source>
        <dbReference type="EMBL" id="MFC3196102.1"/>
    </source>
</evidence>
<organism evidence="2 3">
    <name type="scientific">Parapedobacter deserti</name>
    <dbReference type="NCBI Taxonomy" id="1912957"/>
    <lineage>
        <taxon>Bacteria</taxon>
        <taxon>Pseudomonadati</taxon>
        <taxon>Bacteroidota</taxon>
        <taxon>Sphingobacteriia</taxon>
        <taxon>Sphingobacteriales</taxon>
        <taxon>Sphingobacteriaceae</taxon>
        <taxon>Parapedobacter</taxon>
    </lineage>
</organism>
<dbReference type="InterPro" id="IPR013830">
    <property type="entry name" value="SGNH_hydro"/>
</dbReference>
<dbReference type="SUPFAM" id="SSF52266">
    <property type="entry name" value="SGNH hydrolase"/>
    <property type="match status" value="1"/>
</dbReference>
<dbReference type="InterPro" id="IPR036514">
    <property type="entry name" value="SGNH_hydro_sf"/>
</dbReference>
<evidence type="ECO:0000313" key="3">
    <source>
        <dbReference type="Proteomes" id="UP001595526"/>
    </source>
</evidence>
<reference evidence="3" key="1">
    <citation type="journal article" date="2019" name="Int. J. Syst. Evol. Microbiol.">
        <title>The Global Catalogue of Microorganisms (GCM) 10K type strain sequencing project: providing services to taxonomists for standard genome sequencing and annotation.</title>
        <authorList>
            <consortium name="The Broad Institute Genomics Platform"/>
            <consortium name="The Broad Institute Genome Sequencing Center for Infectious Disease"/>
            <person name="Wu L."/>
            <person name="Ma J."/>
        </authorList>
    </citation>
    <scope>NUCLEOTIDE SEQUENCE [LARGE SCALE GENOMIC DNA]</scope>
    <source>
        <strain evidence="3">KCTC 52416</strain>
    </source>
</reference>
<dbReference type="Gene3D" id="3.40.50.1110">
    <property type="entry name" value="SGNH hydrolase"/>
    <property type="match status" value="1"/>
</dbReference>
<evidence type="ECO:0000259" key="1">
    <source>
        <dbReference type="Pfam" id="PF13472"/>
    </source>
</evidence>
<keyword evidence="3" id="KW-1185">Reference proteome</keyword>
<feature type="domain" description="SGNH hydrolase-type esterase" evidence="1">
    <location>
        <begin position="55"/>
        <end position="215"/>
    </location>
</feature>
<comment type="caution">
    <text evidence="2">The sequence shown here is derived from an EMBL/GenBank/DDBJ whole genome shotgun (WGS) entry which is preliminary data.</text>
</comment>
<protein>
    <submittedName>
        <fullName evidence="2">GDSL-type esterase/lipase family protein</fullName>
    </submittedName>
</protein>
<proteinExistence type="predicted"/>
<name>A0ABV7JG73_9SPHI</name>
<dbReference type="Proteomes" id="UP001595526">
    <property type="component" value="Unassembled WGS sequence"/>
</dbReference>
<dbReference type="InterPro" id="IPR051532">
    <property type="entry name" value="Ester_Hydrolysis_Enzymes"/>
</dbReference>
<dbReference type="EMBL" id="JBHRTA010000003">
    <property type="protein sequence ID" value="MFC3196102.1"/>
    <property type="molecule type" value="Genomic_DNA"/>
</dbReference>
<dbReference type="PANTHER" id="PTHR30383:SF5">
    <property type="entry name" value="SGNH HYDROLASE-TYPE ESTERASE DOMAIN-CONTAINING PROTEIN"/>
    <property type="match status" value="1"/>
</dbReference>
<sequence>MNIQKTICAGVTVCGLCIGTTVAQHPVDSNYVFSQYTERVQYFQSLPRTKKAIVFLGNSLTEAGRWSDILPGRPVINRGISGDISYGVIARLDEVLSHKPAKIFLMIGVNDLKRDVPPGYIIENYKRMVARIRKDSPKTVIYLNSVLPVNPDILIEPFKAVKNEDISVLNAALKVIASENKKTIFVDLNPVVADERGYLRNEITPDGIHLEVAAYVPLVAYLKQIKAL</sequence>
<accession>A0ABV7JG73</accession>
<dbReference type="PANTHER" id="PTHR30383">
    <property type="entry name" value="THIOESTERASE 1/PROTEASE 1/LYSOPHOSPHOLIPASE L1"/>
    <property type="match status" value="1"/>
</dbReference>
<dbReference type="Pfam" id="PF13472">
    <property type="entry name" value="Lipase_GDSL_2"/>
    <property type="match status" value="1"/>
</dbReference>